<dbReference type="HAMAP" id="MF_00531">
    <property type="entry name" value="Ribosomal_uS19"/>
    <property type="match status" value="1"/>
</dbReference>
<comment type="subcellular location">
    <subcellularLocation>
        <location evidence="1">Mitochondrion</location>
    </subcellularLocation>
</comment>
<sequence length="178" mass="20050">MTKGRSIWKGSFVDAFLMKIKKKKELLMNRKIWSRRSTILPEFVGASVRIYNGKTHVRCKITEGKVGHKFGEFAMTRKRRPHSQSKKTFTTLSHHSHFQGPIARSFYQPSTSALPLCSSAAKESFFTRNKFIWPLSLTGYLSVGAYLFMGTKKEDPSGVETFPTSAAVSSTLPASEYS</sequence>
<keyword evidence="10" id="KW-1185">Reference proteome</keyword>
<comment type="similarity">
    <text evidence="2 7">Belongs to the universal ribosomal protein uS19 family.</text>
</comment>
<dbReference type="PANTHER" id="PTHR11880">
    <property type="entry name" value="RIBOSOMAL PROTEIN S19P FAMILY MEMBER"/>
    <property type="match status" value="1"/>
</dbReference>
<dbReference type="PRINTS" id="PR00975">
    <property type="entry name" value="RIBOSOMALS19"/>
</dbReference>
<keyword evidence="8" id="KW-0472">Membrane</keyword>
<dbReference type="GO" id="GO:0003735">
    <property type="term" value="F:structural constituent of ribosome"/>
    <property type="evidence" value="ECO:0007669"/>
    <property type="project" value="InterPro"/>
</dbReference>
<evidence type="ECO:0000313" key="10">
    <source>
        <dbReference type="Proteomes" id="UP000594263"/>
    </source>
</evidence>
<dbReference type="Proteomes" id="UP000594263">
    <property type="component" value="Unplaced"/>
</dbReference>
<evidence type="ECO:0000256" key="1">
    <source>
        <dbReference type="ARBA" id="ARBA00004173"/>
    </source>
</evidence>
<dbReference type="GO" id="GO:0006412">
    <property type="term" value="P:translation"/>
    <property type="evidence" value="ECO:0007669"/>
    <property type="project" value="InterPro"/>
</dbReference>
<dbReference type="Gene3D" id="3.30.860.10">
    <property type="entry name" value="30s Ribosomal Protein S19, Chain A"/>
    <property type="match status" value="1"/>
</dbReference>
<dbReference type="EnsemblPlants" id="Kaladp0092s0230.1.v1.1">
    <property type="protein sequence ID" value="Kaladp0092s0230.1.v1.1"/>
    <property type="gene ID" value="Kaladp0092s0230.v1.1"/>
</dbReference>
<dbReference type="NCBIfam" id="TIGR01050">
    <property type="entry name" value="rpsS_bact"/>
    <property type="match status" value="1"/>
</dbReference>
<keyword evidence="8" id="KW-0812">Transmembrane</keyword>
<evidence type="ECO:0000256" key="4">
    <source>
        <dbReference type="ARBA" id="ARBA00023128"/>
    </source>
</evidence>
<evidence type="ECO:0000256" key="3">
    <source>
        <dbReference type="ARBA" id="ARBA00022980"/>
    </source>
</evidence>
<dbReference type="InterPro" id="IPR005732">
    <property type="entry name" value="Ribosomal_uS19_bac-type"/>
</dbReference>
<organism evidence="9 10">
    <name type="scientific">Kalanchoe fedtschenkoi</name>
    <name type="common">Lavender scallops</name>
    <name type="synonym">South American air plant</name>
    <dbReference type="NCBI Taxonomy" id="63787"/>
    <lineage>
        <taxon>Eukaryota</taxon>
        <taxon>Viridiplantae</taxon>
        <taxon>Streptophyta</taxon>
        <taxon>Embryophyta</taxon>
        <taxon>Tracheophyta</taxon>
        <taxon>Spermatophyta</taxon>
        <taxon>Magnoliopsida</taxon>
        <taxon>eudicotyledons</taxon>
        <taxon>Gunneridae</taxon>
        <taxon>Pentapetalae</taxon>
        <taxon>Saxifragales</taxon>
        <taxon>Crassulaceae</taxon>
        <taxon>Kalanchoe</taxon>
    </lineage>
</organism>
<dbReference type="Gramene" id="Kaladp0092s0230.1.v1.1">
    <property type="protein sequence ID" value="Kaladp0092s0230.1.v1.1"/>
    <property type="gene ID" value="Kaladp0092s0230.v1.1"/>
</dbReference>
<accession>A0A7N0UYM4</accession>
<protein>
    <recommendedName>
        <fullName evidence="6">Small ribosomal subunit protein uS19m</fullName>
    </recommendedName>
</protein>
<evidence type="ECO:0000256" key="6">
    <source>
        <dbReference type="ARBA" id="ARBA00044183"/>
    </source>
</evidence>
<dbReference type="GO" id="GO:0003723">
    <property type="term" value="F:RNA binding"/>
    <property type="evidence" value="ECO:0007669"/>
    <property type="project" value="InterPro"/>
</dbReference>
<evidence type="ECO:0000256" key="8">
    <source>
        <dbReference type="SAM" id="Phobius"/>
    </source>
</evidence>
<evidence type="ECO:0000256" key="5">
    <source>
        <dbReference type="ARBA" id="ARBA00023274"/>
    </source>
</evidence>
<dbReference type="Pfam" id="PF00203">
    <property type="entry name" value="Ribosomal_S19"/>
    <property type="match status" value="1"/>
</dbReference>
<proteinExistence type="inferred from homology"/>
<dbReference type="GO" id="GO:0000028">
    <property type="term" value="P:ribosomal small subunit assembly"/>
    <property type="evidence" value="ECO:0007669"/>
    <property type="project" value="TreeGrafter"/>
</dbReference>
<dbReference type="InterPro" id="IPR023575">
    <property type="entry name" value="Ribosomal_uS19_SF"/>
</dbReference>
<dbReference type="InterPro" id="IPR002222">
    <property type="entry name" value="Ribosomal_uS19"/>
</dbReference>
<dbReference type="InterPro" id="IPR020934">
    <property type="entry name" value="Ribosomal_uS19_CS"/>
</dbReference>
<dbReference type="PROSITE" id="PS00323">
    <property type="entry name" value="RIBOSOMAL_S19"/>
    <property type="match status" value="1"/>
</dbReference>
<feature type="transmembrane region" description="Helical" evidence="8">
    <location>
        <begin position="131"/>
        <end position="149"/>
    </location>
</feature>
<dbReference type="PANTHER" id="PTHR11880:SF67">
    <property type="entry name" value="SMALL RIBOSOMAL SUBUNIT PROTEIN US19M"/>
    <property type="match status" value="1"/>
</dbReference>
<dbReference type="AlphaFoldDB" id="A0A7N0UYM4"/>
<evidence type="ECO:0000256" key="7">
    <source>
        <dbReference type="RuleBase" id="RU003485"/>
    </source>
</evidence>
<dbReference type="FunFam" id="3.30.860.10:FF:000003">
    <property type="entry name" value="Ribosomal protein S19, mitochondrial"/>
    <property type="match status" value="1"/>
</dbReference>
<dbReference type="SUPFAM" id="SSF54570">
    <property type="entry name" value="Ribosomal protein S19"/>
    <property type="match status" value="1"/>
</dbReference>
<evidence type="ECO:0000256" key="2">
    <source>
        <dbReference type="ARBA" id="ARBA00007345"/>
    </source>
</evidence>
<keyword evidence="8" id="KW-1133">Transmembrane helix</keyword>
<dbReference type="GO" id="GO:0005763">
    <property type="term" value="C:mitochondrial small ribosomal subunit"/>
    <property type="evidence" value="ECO:0007669"/>
    <property type="project" value="TreeGrafter"/>
</dbReference>
<evidence type="ECO:0000313" key="9">
    <source>
        <dbReference type="EnsemblPlants" id="Kaladp0092s0230.1.v1.1"/>
    </source>
</evidence>
<keyword evidence="4" id="KW-0496">Mitochondrion</keyword>
<keyword evidence="5 7" id="KW-0687">Ribonucleoprotein</keyword>
<name>A0A7N0UYM4_KALFE</name>
<reference evidence="9" key="1">
    <citation type="submission" date="2021-01" db="UniProtKB">
        <authorList>
            <consortium name="EnsemblPlants"/>
        </authorList>
    </citation>
    <scope>IDENTIFICATION</scope>
</reference>
<keyword evidence="3 7" id="KW-0689">Ribosomal protein</keyword>